<dbReference type="EMBL" id="QKZK01000009">
    <property type="protein sequence ID" value="PZX17446.1"/>
    <property type="molecule type" value="Genomic_DNA"/>
</dbReference>
<dbReference type="InterPro" id="IPR036515">
    <property type="entry name" value="Transposase_17_sf"/>
</dbReference>
<dbReference type="AlphaFoldDB" id="A0A2W7NVW4"/>
<dbReference type="SMART" id="SM01321">
    <property type="entry name" value="Y1_Tnp"/>
    <property type="match status" value="1"/>
</dbReference>
<dbReference type="GO" id="GO:0003677">
    <property type="term" value="F:DNA binding"/>
    <property type="evidence" value="ECO:0007669"/>
    <property type="project" value="InterPro"/>
</dbReference>
<dbReference type="OrthoDB" id="9797997at2"/>
<feature type="domain" description="Transposase IS200-like" evidence="1">
    <location>
        <begin position="4"/>
        <end position="118"/>
    </location>
</feature>
<gene>
    <name evidence="2" type="ORF">LX69_01496</name>
</gene>
<dbReference type="GO" id="GO:0004803">
    <property type="term" value="F:transposase activity"/>
    <property type="evidence" value="ECO:0007669"/>
    <property type="project" value="InterPro"/>
</dbReference>
<sequence length="145" mass="16909">MSYVRNWLHCVWGTKSRYPFLTPDVKIILIEHIRHNAKTKSIYIDCINGDVDHLHCLINLHPDQSLSKVMQLIKGESSHWVNKTGAVGSDKFEWADEYFAVSVSVSQLQKVRDYIANQEAHHRKKSWQEEYDEFVNLYGFCVVKG</sequence>
<name>A0A2W7NVW4_9BACT</name>
<dbReference type="RefSeq" id="WP_111445171.1">
    <property type="nucleotide sequence ID" value="NZ_QKZK01000009.1"/>
</dbReference>
<evidence type="ECO:0000259" key="1">
    <source>
        <dbReference type="SMART" id="SM01321"/>
    </source>
</evidence>
<dbReference type="InterPro" id="IPR002686">
    <property type="entry name" value="Transposase_17"/>
</dbReference>
<comment type="caution">
    <text evidence="2">The sequence shown here is derived from an EMBL/GenBank/DDBJ whole genome shotgun (WGS) entry which is preliminary data.</text>
</comment>
<dbReference type="Pfam" id="PF01797">
    <property type="entry name" value="Y1_Tnp"/>
    <property type="match status" value="1"/>
</dbReference>
<dbReference type="PANTHER" id="PTHR33360">
    <property type="entry name" value="TRANSPOSASE FOR INSERTION SEQUENCE ELEMENT IS200"/>
    <property type="match status" value="1"/>
</dbReference>
<dbReference type="NCBIfam" id="NF033573">
    <property type="entry name" value="transpos_IS200"/>
    <property type="match status" value="1"/>
</dbReference>
<keyword evidence="3" id="KW-1185">Reference proteome</keyword>
<evidence type="ECO:0000313" key="2">
    <source>
        <dbReference type="EMBL" id="PZX17446.1"/>
    </source>
</evidence>
<evidence type="ECO:0000313" key="3">
    <source>
        <dbReference type="Proteomes" id="UP000249239"/>
    </source>
</evidence>
<dbReference type="Gene3D" id="3.30.70.1290">
    <property type="entry name" value="Transposase IS200-like"/>
    <property type="match status" value="1"/>
</dbReference>
<proteinExistence type="predicted"/>
<dbReference type="PANTHER" id="PTHR33360:SF2">
    <property type="entry name" value="TRANSPOSASE FOR INSERTION SEQUENCE ELEMENT IS200"/>
    <property type="match status" value="1"/>
</dbReference>
<organism evidence="2 3">
    <name type="scientific">Breznakibacter xylanolyticus</name>
    <dbReference type="NCBI Taxonomy" id="990"/>
    <lineage>
        <taxon>Bacteria</taxon>
        <taxon>Pseudomonadati</taxon>
        <taxon>Bacteroidota</taxon>
        <taxon>Bacteroidia</taxon>
        <taxon>Marinilabiliales</taxon>
        <taxon>Marinilabiliaceae</taxon>
        <taxon>Breznakibacter</taxon>
    </lineage>
</organism>
<dbReference type="Proteomes" id="UP000249239">
    <property type="component" value="Unassembled WGS sequence"/>
</dbReference>
<dbReference type="GO" id="GO:0006313">
    <property type="term" value="P:DNA transposition"/>
    <property type="evidence" value="ECO:0007669"/>
    <property type="project" value="InterPro"/>
</dbReference>
<protein>
    <submittedName>
        <fullName evidence="2">REP element-mobilizing transposase RayT</fullName>
    </submittedName>
</protein>
<dbReference type="SUPFAM" id="SSF143422">
    <property type="entry name" value="Transposase IS200-like"/>
    <property type="match status" value="1"/>
</dbReference>
<accession>A0A2W7NVW4</accession>
<reference evidence="2 3" key="1">
    <citation type="submission" date="2018-06" db="EMBL/GenBank/DDBJ databases">
        <title>Genomic Encyclopedia of Archaeal and Bacterial Type Strains, Phase II (KMG-II): from individual species to whole genera.</title>
        <authorList>
            <person name="Goeker M."/>
        </authorList>
    </citation>
    <scope>NUCLEOTIDE SEQUENCE [LARGE SCALE GENOMIC DNA]</scope>
    <source>
        <strain evidence="2 3">DSM 6779</strain>
    </source>
</reference>